<reference evidence="8 9" key="1">
    <citation type="submission" date="2022-06" db="EMBL/GenBank/DDBJ databases">
        <title>Halomicroarcula sp. a new haloarchaeum isolate from saline soil.</title>
        <authorList>
            <person name="Strakova D."/>
            <person name="Galisteo C."/>
            <person name="Sanchez-Porro C."/>
            <person name="Ventosa A."/>
        </authorList>
    </citation>
    <scope>NUCLEOTIDE SEQUENCE [LARGE SCALE GENOMIC DNA]</scope>
    <source>
        <strain evidence="8 9">S3CR25-11</strain>
    </source>
</reference>
<comment type="similarity">
    <text evidence="1">Belongs to the FGGY kinase family.</text>
</comment>
<evidence type="ECO:0000313" key="9">
    <source>
        <dbReference type="Proteomes" id="UP001268864"/>
    </source>
</evidence>
<keyword evidence="4 8" id="KW-0418">Kinase</keyword>
<dbReference type="InterPro" id="IPR043129">
    <property type="entry name" value="ATPase_NBD"/>
</dbReference>
<dbReference type="EMBL" id="JAMQOS010000001">
    <property type="protein sequence ID" value="MDS0280750.1"/>
    <property type="molecule type" value="Genomic_DNA"/>
</dbReference>
<dbReference type="InterPro" id="IPR000577">
    <property type="entry name" value="Carb_kinase_FGGY"/>
</dbReference>
<dbReference type="GO" id="GO:0004370">
    <property type="term" value="F:glycerol kinase activity"/>
    <property type="evidence" value="ECO:0007669"/>
    <property type="project" value="UniProtKB-EC"/>
</dbReference>
<keyword evidence="5" id="KW-0067">ATP-binding</keyword>
<dbReference type="PANTHER" id="PTHR10196:SF69">
    <property type="entry name" value="GLYCEROL KINASE"/>
    <property type="match status" value="1"/>
</dbReference>
<protein>
    <submittedName>
        <fullName evidence="8">Glycerol kinase GlpK</fullName>
        <ecNumber evidence="8">2.7.1.30</ecNumber>
    </submittedName>
</protein>
<dbReference type="PIRSF" id="PIRSF000538">
    <property type="entry name" value="GlpK"/>
    <property type="match status" value="1"/>
</dbReference>
<keyword evidence="9" id="KW-1185">Reference proteome</keyword>
<evidence type="ECO:0000256" key="4">
    <source>
        <dbReference type="ARBA" id="ARBA00022777"/>
    </source>
</evidence>
<evidence type="ECO:0000256" key="5">
    <source>
        <dbReference type="ARBA" id="ARBA00022840"/>
    </source>
</evidence>
<dbReference type="NCBIfam" id="NF000756">
    <property type="entry name" value="PRK00047.1"/>
    <property type="match status" value="1"/>
</dbReference>
<feature type="domain" description="Carbohydrate kinase FGGY C-terminal" evidence="7">
    <location>
        <begin position="261"/>
        <end position="447"/>
    </location>
</feature>
<dbReference type="RefSeq" id="WP_310898594.1">
    <property type="nucleotide sequence ID" value="NZ_JAMQOS010000001.1"/>
</dbReference>
<dbReference type="NCBIfam" id="TIGR01311">
    <property type="entry name" value="glycerol_kin"/>
    <property type="match status" value="1"/>
</dbReference>
<dbReference type="InterPro" id="IPR018485">
    <property type="entry name" value="FGGY_C"/>
</dbReference>
<evidence type="ECO:0000256" key="2">
    <source>
        <dbReference type="ARBA" id="ARBA00022679"/>
    </source>
</evidence>
<comment type="caution">
    <text evidence="8">The sequence shown here is derived from an EMBL/GenBank/DDBJ whole genome shotgun (WGS) entry which is preliminary data.</text>
</comment>
<name>A0ABU2FJ19_9EURY</name>
<dbReference type="CDD" id="cd07769">
    <property type="entry name" value="ASKHA_NBD_FGGY_GK"/>
    <property type="match status" value="1"/>
</dbReference>
<evidence type="ECO:0000259" key="7">
    <source>
        <dbReference type="Pfam" id="PF02782"/>
    </source>
</evidence>
<dbReference type="InterPro" id="IPR005999">
    <property type="entry name" value="Glycerol_kin"/>
</dbReference>
<dbReference type="Pfam" id="PF00370">
    <property type="entry name" value="FGGY_N"/>
    <property type="match status" value="1"/>
</dbReference>
<feature type="domain" description="Carbohydrate kinase FGGY N-terminal" evidence="6">
    <location>
        <begin position="3"/>
        <end position="249"/>
    </location>
</feature>
<evidence type="ECO:0000259" key="6">
    <source>
        <dbReference type="Pfam" id="PF00370"/>
    </source>
</evidence>
<gene>
    <name evidence="8" type="primary">glpK</name>
    <name evidence="8" type="ORF">NDI86_01355</name>
</gene>
<keyword evidence="2 8" id="KW-0808">Transferase</keyword>
<dbReference type="Proteomes" id="UP001268864">
    <property type="component" value="Unassembled WGS sequence"/>
</dbReference>
<accession>A0ABU2FJ19</accession>
<proteinExistence type="inferred from homology"/>
<evidence type="ECO:0000256" key="3">
    <source>
        <dbReference type="ARBA" id="ARBA00022741"/>
    </source>
</evidence>
<dbReference type="PANTHER" id="PTHR10196">
    <property type="entry name" value="SUGAR KINASE"/>
    <property type="match status" value="1"/>
</dbReference>
<dbReference type="SUPFAM" id="SSF53067">
    <property type="entry name" value="Actin-like ATPase domain"/>
    <property type="match status" value="2"/>
</dbReference>
<evidence type="ECO:0000313" key="8">
    <source>
        <dbReference type="EMBL" id="MDS0280750.1"/>
    </source>
</evidence>
<organism evidence="8 9">
    <name type="scientific">Haloarcula onubensis</name>
    <dbReference type="NCBI Taxonomy" id="2950539"/>
    <lineage>
        <taxon>Archaea</taxon>
        <taxon>Methanobacteriati</taxon>
        <taxon>Methanobacteriota</taxon>
        <taxon>Stenosarchaea group</taxon>
        <taxon>Halobacteria</taxon>
        <taxon>Halobacteriales</taxon>
        <taxon>Haloarculaceae</taxon>
        <taxon>Haloarcula</taxon>
    </lineage>
</organism>
<dbReference type="Gene3D" id="3.30.420.40">
    <property type="match status" value="2"/>
</dbReference>
<dbReference type="Pfam" id="PF02782">
    <property type="entry name" value="FGGY_C"/>
    <property type="match status" value="1"/>
</dbReference>
<dbReference type="InterPro" id="IPR018484">
    <property type="entry name" value="FGGY_N"/>
</dbReference>
<evidence type="ECO:0000256" key="1">
    <source>
        <dbReference type="ARBA" id="ARBA00009156"/>
    </source>
</evidence>
<dbReference type="EC" id="2.7.1.30" evidence="8"/>
<sequence>MLIGAIDQGTAATKCYLFDEGGQQVASASRDHEQYYPEPGHVEHDPTEIWENTQAVLREVLESTGTDAADIEALGITNQRETTIVWDRETGDPVYNAIVWQDKRPTERIERLVADGWEGQIRETTGLEPDPFFSAGELEWILDTVEDARERARAGELLFGTIDTWLVWNLTGEHVTDVTNASRTMLFDIAELTWDDALLEEFGVPREMLPEVRPSIDEDYHGTTDADGFLDAEIPVAGVLGDQQAALFGQARYEPGEVKHTVGTSCVMQMNVGQEMLVSEHGANTTVGYQRTGEAPCYALEGEIFTGGQALAWLEELGVVDDIADTAAMARDADEPGDVFFVPTFQGLATPYWDPASRGTIFGLERGTSRETLVRAALDGIAYRTRDAIDALRADSGLDIDAIRVDGGMAENDYLCQRMADVLSVDVDRGEVLETTALGVAYAAGLATGVWPDQATIRDRWRLERRFEPAADPEEMDAQYERWREAVELSRQWH</sequence>
<keyword evidence="3" id="KW-0547">Nucleotide-binding</keyword>